<keyword evidence="5" id="KW-0378">Hydrolase</keyword>
<dbReference type="InterPro" id="IPR016181">
    <property type="entry name" value="Acyl_CoA_acyltransferase"/>
</dbReference>
<comment type="similarity">
    <text evidence="1">Belongs to the peptidase M42 family.</text>
</comment>
<evidence type="ECO:0000256" key="2">
    <source>
        <dbReference type="ARBA" id="ARBA00022438"/>
    </source>
</evidence>
<dbReference type="GO" id="GO:0016747">
    <property type="term" value="F:acyltransferase activity, transferring groups other than amino-acyl groups"/>
    <property type="evidence" value="ECO:0007669"/>
    <property type="project" value="InterPro"/>
</dbReference>
<dbReference type="Gene3D" id="3.40.630.30">
    <property type="match status" value="1"/>
</dbReference>
<dbReference type="SUPFAM" id="SSF55729">
    <property type="entry name" value="Acyl-CoA N-acyltransferases (Nat)"/>
    <property type="match status" value="1"/>
</dbReference>
<dbReference type="PANTHER" id="PTHR32481">
    <property type="entry name" value="AMINOPEPTIDASE"/>
    <property type="match status" value="1"/>
</dbReference>
<evidence type="ECO:0000256" key="1">
    <source>
        <dbReference type="ARBA" id="ARBA00006272"/>
    </source>
</evidence>
<dbReference type="Gene3D" id="2.40.30.40">
    <property type="entry name" value="Peptidase M42, domain 2"/>
    <property type="match status" value="1"/>
</dbReference>
<evidence type="ECO:0000256" key="3">
    <source>
        <dbReference type="ARBA" id="ARBA00022670"/>
    </source>
</evidence>
<dbReference type="Gene3D" id="3.40.630.10">
    <property type="entry name" value="Zn peptidases"/>
    <property type="match status" value="1"/>
</dbReference>
<dbReference type="Proteomes" id="UP000824214">
    <property type="component" value="Unassembled WGS sequence"/>
</dbReference>
<dbReference type="InterPro" id="IPR023367">
    <property type="entry name" value="Peptidase_M42_dom2"/>
</dbReference>
<evidence type="ECO:0000313" key="8">
    <source>
        <dbReference type="Proteomes" id="UP000824214"/>
    </source>
</evidence>
<keyword evidence="7" id="KW-0808">Transferase</keyword>
<dbReference type="SUPFAM" id="SSF101821">
    <property type="entry name" value="Aminopeptidase/glucanase lid domain"/>
    <property type="match status" value="1"/>
</dbReference>
<evidence type="ECO:0000313" key="7">
    <source>
        <dbReference type="EMBL" id="HJB36668.1"/>
    </source>
</evidence>
<protein>
    <submittedName>
        <fullName evidence="7">GNAT family N-acetyltransferase</fullName>
        <ecNumber evidence="7">2.3.1.-</ecNumber>
    </submittedName>
</protein>
<dbReference type="GO" id="GO:0004177">
    <property type="term" value="F:aminopeptidase activity"/>
    <property type="evidence" value="ECO:0007669"/>
    <property type="project" value="UniProtKB-KW"/>
</dbReference>
<evidence type="ECO:0000256" key="4">
    <source>
        <dbReference type="ARBA" id="ARBA00022723"/>
    </source>
</evidence>
<reference evidence="7" key="2">
    <citation type="submission" date="2021-04" db="EMBL/GenBank/DDBJ databases">
        <authorList>
            <person name="Gilroy R."/>
        </authorList>
    </citation>
    <scope>NUCLEOTIDE SEQUENCE</scope>
    <source>
        <strain evidence="7">ChiBcolR8-3208</strain>
    </source>
</reference>
<dbReference type="InterPro" id="IPR000182">
    <property type="entry name" value="GNAT_dom"/>
</dbReference>
<evidence type="ECO:0000256" key="5">
    <source>
        <dbReference type="ARBA" id="ARBA00022801"/>
    </source>
</evidence>
<dbReference type="EMBL" id="DWXZ01000018">
    <property type="protein sequence ID" value="HJB36668.1"/>
    <property type="molecule type" value="Genomic_DNA"/>
</dbReference>
<proteinExistence type="inferred from homology"/>
<dbReference type="SUPFAM" id="SSF53187">
    <property type="entry name" value="Zn-dependent exopeptidases"/>
    <property type="match status" value="1"/>
</dbReference>
<feature type="domain" description="N-acetyltransferase" evidence="6">
    <location>
        <begin position="10"/>
        <end position="172"/>
    </location>
</feature>
<dbReference type="PANTHER" id="PTHR32481:SF7">
    <property type="entry name" value="AMINOPEPTIDASE YHFE-RELATED"/>
    <property type="match status" value="1"/>
</dbReference>
<evidence type="ECO:0000259" key="6">
    <source>
        <dbReference type="PROSITE" id="PS51186"/>
    </source>
</evidence>
<dbReference type="CDD" id="cd05657">
    <property type="entry name" value="M42_glucanase_like"/>
    <property type="match status" value="1"/>
</dbReference>
<dbReference type="Pfam" id="PF05343">
    <property type="entry name" value="Peptidase_M42"/>
    <property type="match status" value="1"/>
</dbReference>
<dbReference type="GO" id="GO:0046872">
    <property type="term" value="F:metal ion binding"/>
    <property type="evidence" value="ECO:0007669"/>
    <property type="project" value="UniProtKB-KW"/>
</dbReference>
<accession>A0A9D2LXP6</accession>
<name>A0A9D2LXP6_9FIRM</name>
<organism evidence="7 8">
    <name type="scientific">Candidatus Acutalibacter ornithocaccae</name>
    <dbReference type="NCBI Taxonomy" id="2838416"/>
    <lineage>
        <taxon>Bacteria</taxon>
        <taxon>Bacillati</taxon>
        <taxon>Bacillota</taxon>
        <taxon>Clostridia</taxon>
        <taxon>Eubacteriales</taxon>
        <taxon>Acutalibacteraceae</taxon>
        <taxon>Acutalibacter</taxon>
    </lineage>
</organism>
<dbReference type="AlphaFoldDB" id="A0A9D2LXP6"/>
<dbReference type="Pfam" id="PF13302">
    <property type="entry name" value="Acetyltransf_3"/>
    <property type="match status" value="1"/>
</dbReference>
<dbReference type="EC" id="2.3.1.-" evidence="7"/>
<keyword evidence="3" id="KW-0645">Protease</keyword>
<dbReference type="InterPro" id="IPR051464">
    <property type="entry name" value="Peptidase_M42_aminopept"/>
</dbReference>
<reference evidence="7" key="1">
    <citation type="journal article" date="2021" name="PeerJ">
        <title>Extensive microbial diversity within the chicken gut microbiome revealed by metagenomics and culture.</title>
        <authorList>
            <person name="Gilroy R."/>
            <person name="Ravi A."/>
            <person name="Getino M."/>
            <person name="Pursley I."/>
            <person name="Horton D.L."/>
            <person name="Alikhan N.F."/>
            <person name="Baker D."/>
            <person name="Gharbi K."/>
            <person name="Hall N."/>
            <person name="Watson M."/>
            <person name="Adriaenssens E.M."/>
            <person name="Foster-Nyarko E."/>
            <person name="Jarju S."/>
            <person name="Secka A."/>
            <person name="Antonio M."/>
            <person name="Oren A."/>
            <person name="Chaudhuri R.R."/>
            <person name="La Ragione R."/>
            <person name="Hildebrand F."/>
            <person name="Pallen M.J."/>
        </authorList>
    </citation>
    <scope>NUCLEOTIDE SEQUENCE</scope>
    <source>
        <strain evidence="7">ChiBcolR8-3208</strain>
    </source>
</reference>
<dbReference type="InterPro" id="IPR008007">
    <property type="entry name" value="Peptidase_M42"/>
</dbReference>
<keyword evidence="4" id="KW-0479">Metal-binding</keyword>
<keyword evidence="2" id="KW-0031">Aminopeptidase</keyword>
<keyword evidence="7" id="KW-0012">Acyltransferase</keyword>
<comment type="caution">
    <text evidence="7">The sequence shown here is derived from an EMBL/GenBank/DDBJ whole genome shotgun (WGS) entry which is preliminary data.</text>
</comment>
<gene>
    <name evidence="7" type="ORF">H9942_01200</name>
</gene>
<dbReference type="PROSITE" id="PS51186">
    <property type="entry name" value="GNAT"/>
    <property type="match status" value="1"/>
</dbReference>
<sequence>MKEILRTRRLLLREMTEGDIPDLEEMLLDPEVMYAYPHTFTKEDVENRLARQQQRYRQDGFGLWAVVLRSTGEMVGQAGLTWQDCEGQPVLEVGYLLKKRFWHQGYASEAARACRDYAFRVLGAEKVSSIIKTDNLASIRVAQRNGMAREKAFTAHYYNVPVPHYLYTVWKDDTMDTTYCIEQLKALCAIDSPSGFTDRAADYLLEELSRLGYAPEKTRKGGVRVCLGGQGSPLLLMAHVDTLGAVVQTIKGNGRLVLSPVGGLRAENCEAENCRIYTRFDGTYTGCLQIANASVHVNDDYAGSRRKFGQMEVVIDEPVKSEKDTRALGICEGDFVCFDPRTTVTQSGYIKSRFLDDKLSAAILLAYAKELKDTGTAPQRKVYLHFTVYEEVGHGAAASVPEDVVELLSVDMGCVGEGLQCTEREVSICAKDSGGPYDYAVTTALVEAAKAAGAAYAVDVYPHYGSDAEAALSAGYDVRHGLIGAGVYASHGYERSHVEGVENTLKLLWQYTTK</sequence>
<dbReference type="GO" id="GO:0006508">
    <property type="term" value="P:proteolysis"/>
    <property type="evidence" value="ECO:0007669"/>
    <property type="project" value="UniProtKB-KW"/>
</dbReference>